<dbReference type="EMBL" id="PGTO01000001">
    <property type="protein sequence ID" value="RAU23969.1"/>
    <property type="molecule type" value="Genomic_DNA"/>
</dbReference>
<organism evidence="1 2">
    <name type="scientific">Paramagnetospirillum kuznetsovii</name>
    <dbReference type="NCBI Taxonomy" id="2053833"/>
    <lineage>
        <taxon>Bacteria</taxon>
        <taxon>Pseudomonadati</taxon>
        <taxon>Pseudomonadota</taxon>
        <taxon>Alphaproteobacteria</taxon>
        <taxon>Rhodospirillales</taxon>
        <taxon>Magnetospirillaceae</taxon>
        <taxon>Paramagnetospirillum</taxon>
    </lineage>
</organism>
<gene>
    <name evidence="1" type="ORF">CU669_02570</name>
</gene>
<accession>A0A364P3Q1</accession>
<proteinExistence type="predicted"/>
<dbReference type="Proteomes" id="UP000251075">
    <property type="component" value="Unassembled WGS sequence"/>
</dbReference>
<sequence>MRRVFALLTLLVLSACYQVDGEAVPMSSSIRVDGVKDGRYRRPDGVEVAVRWNEAEKLYDVIADGAEKGRGGTARAARIAPGIFLVQYMDATRVAVLAKLDHNDLILFAPTKATEQQLLGAHGLSLRPGPINSLLGSMGGIRNFFKDLAASGGFAEGGRMVYLN</sequence>
<evidence type="ECO:0000313" key="2">
    <source>
        <dbReference type="Proteomes" id="UP000251075"/>
    </source>
</evidence>
<dbReference type="OrthoDB" id="7346624at2"/>
<protein>
    <submittedName>
        <fullName evidence="1">Uncharacterized protein</fullName>
    </submittedName>
</protein>
<comment type="caution">
    <text evidence="1">The sequence shown here is derived from an EMBL/GenBank/DDBJ whole genome shotgun (WGS) entry which is preliminary data.</text>
</comment>
<name>A0A364P3Q1_9PROT</name>
<dbReference type="PROSITE" id="PS51257">
    <property type="entry name" value="PROKAR_LIPOPROTEIN"/>
    <property type="match status" value="1"/>
</dbReference>
<reference evidence="1 2" key="1">
    <citation type="submission" date="2017-11" db="EMBL/GenBank/DDBJ databases">
        <title>Draft genome sequence of magnetotactic bacterium Magnetospirillum kuznetsovii LBB-42.</title>
        <authorList>
            <person name="Grouzdev D.S."/>
            <person name="Rysina M.S."/>
            <person name="Baslerov R.V."/>
            <person name="Koziaeva V."/>
        </authorList>
    </citation>
    <scope>NUCLEOTIDE SEQUENCE [LARGE SCALE GENOMIC DNA]</scope>
    <source>
        <strain evidence="1 2">LBB-42</strain>
    </source>
</reference>
<evidence type="ECO:0000313" key="1">
    <source>
        <dbReference type="EMBL" id="RAU23969.1"/>
    </source>
</evidence>
<dbReference type="AlphaFoldDB" id="A0A364P3Q1"/>
<dbReference type="RefSeq" id="WP_112142202.1">
    <property type="nucleotide sequence ID" value="NZ_PGTO01000001.1"/>
</dbReference>
<keyword evidence="2" id="KW-1185">Reference proteome</keyword>